<dbReference type="EMBL" id="JACHEP010000028">
    <property type="protein sequence ID" value="MBB5326126.1"/>
    <property type="molecule type" value="Genomic_DNA"/>
</dbReference>
<sequence>MQQFITGGQTLKELEAELFWMLQKTYGEVLQKVEAGEFILRLTPLVIADAVGY</sequence>
<reference evidence="1 2" key="1">
    <citation type="submission" date="2020-08" db="EMBL/GenBank/DDBJ databases">
        <title>Genomic Encyclopedia of Type Strains, Phase IV (KMG-IV): sequencing the most valuable type-strain genomes for metagenomic binning, comparative biology and taxonomic classification.</title>
        <authorList>
            <person name="Goeker M."/>
        </authorList>
    </citation>
    <scope>NUCLEOTIDE SEQUENCE [LARGE SCALE GENOMIC DNA]</scope>
    <source>
        <strain evidence="1 2">DSM 16325</strain>
    </source>
</reference>
<proteinExistence type="predicted"/>
<evidence type="ECO:0000313" key="2">
    <source>
        <dbReference type="Proteomes" id="UP000520011"/>
    </source>
</evidence>
<dbReference type="Proteomes" id="UP000520011">
    <property type="component" value="Unassembled WGS sequence"/>
</dbReference>
<gene>
    <name evidence="1" type="ORF">HNQ34_003244</name>
</gene>
<evidence type="ECO:0000313" key="1">
    <source>
        <dbReference type="EMBL" id="MBB5326126.1"/>
    </source>
</evidence>
<dbReference type="RefSeq" id="WP_221277460.1">
    <property type="nucleotide sequence ID" value="NZ_JACHEP010000028.1"/>
</dbReference>
<protein>
    <submittedName>
        <fullName evidence="1">Uncharacterized protein</fullName>
    </submittedName>
</protein>
<comment type="caution">
    <text evidence="1">The sequence shown here is derived from an EMBL/GenBank/DDBJ whole genome shotgun (WGS) entry which is preliminary data.</text>
</comment>
<name>A0A7W8MX81_9BACL</name>
<organism evidence="1 2">
    <name type="scientific">Anoxybacteroides tepidamans</name>
    <dbReference type="NCBI Taxonomy" id="265948"/>
    <lineage>
        <taxon>Bacteria</taxon>
        <taxon>Bacillati</taxon>
        <taxon>Bacillota</taxon>
        <taxon>Bacilli</taxon>
        <taxon>Bacillales</taxon>
        <taxon>Anoxybacillaceae</taxon>
        <taxon>Anoxybacteroides</taxon>
    </lineage>
</organism>
<accession>A0A7W8MX81</accession>
<keyword evidence="2" id="KW-1185">Reference proteome</keyword>
<dbReference type="AlphaFoldDB" id="A0A7W8MX81"/>